<gene>
    <name evidence="2" type="ORF">ACFPTP_13725</name>
</gene>
<evidence type="ECO:0000313" key="3">
    <source>
        <dbReference type="Proteomes" id="UP001596071"/>
    </source>
</evidence>
<feature type="domain" description="VTC" evidence="1">
    <location>
        <begin position="9"/>
        <end position="226"/>
    </location>
</feature>
<comment type="caution">
    <text evidence="2">The sequence shown here is derived from an EMBL/GenBank/DDBJ whole genome shotgun (WGS) entry which is preliminary data.</text>
</comment>
<evidence type="ECO:0000259" key="1">
    <source>
        <dbReference type="Pfam" id="PF09359"/>
    </source>
</evidence>
<dbReference type="InterPro" id="IPR042267">
    <property type="entry name" value="VTC_sf"/>
</dbReference>
<protein>
    <submittedName>
        <fullName evidence="2">Polyphosphate polymerase domain-containing protein</fullName>
    </submittedName>
</protein>
<sequence length="236" mass="27701">MYFQGKKLRNELKYYVNIQDYMTLRSKVSAILEMDAHSISTDGYGIRSLYFDGIHDHALYDKNDGIFNREKYRIRIYNGSDKVINLERKSKYGNYVHKETSSLSRVEYDCILAGDYEIMRGAADPLRRDFYHALAYRNFQPGAITDYTREAYVHHAGNVRITFDKRLAAGVNGMDMFHDDLILEEVIGPGQTIMEVKFDEFLPDHIRRILQPENFVRSAISKYVICRERNIVHYKQ</sequence>
<proteinExistence type="predicted"/>
<dbReference type="InterPro" id="IPR018966">
    <property type="entry name" value="VTC_domain"/>
</dbReference>
<name>A0ABW0U249_9BACL</name>
<dbReference type="Gene3D" id="3.20.100.30">
    <property type="entry name" value="VTC, catalytic tunnel domain"/>
    <property type="match status" value="1"/>
</dbReference>
<dbReference type="CDD" id="cd07750">
    <property type="entry name" value="PolyPPase_VTC_like"/>
    <property type="match status" value="1"/>
</dbReference>
<accession>A0ABW0U249</accession>
<organism evidence="2 3">
    <name type="scientific">Sporosarcina koreensis</name>
    <dbReference type="NCBI Taxonomy" id="334735"/>
    <lineage>
        <taxon>Bacteria</taxon>
        <taxon>Bacillati</taxon>
        <taxon>Bacillota</taxon>
        <taxon>Bacilli</taxon>
        <taxon>Bacillales</taxon>
        <taxon>Caryophanaceae</taxon>
        <taxon>Sporosarcina</taxon>
    </lineage>
</organism>
<evidence type="ECO:0000313" key="2">
    <source>
        <dbReference type="EMBL" id="MFC5604284.1"/>
    </source>
</evidence>
<dbReference type="EMBL" id="JBHSNP010000027">
    <property type="protein sequence ID" value="MFC5604284.1"/>
    <property type="molecule type" value="Genomic_DNA"/>
</dbReference>
<keyword evidence="3" id="KW-1185">Reference proteome</keyword>
<dbReference type="Proteomes" id="UP001596071">
    <property type="component" value="Unassembled WGS sequence"/>
</dbReference>
<reference evidence="3" key="1">
    <citation type="journal article" date="2019" name="Int. J. Syst. Evol. Microbiol.">
        <title>The Global Catalogue of Microorganisms (GCM) 10K type strain sequencing project: providing services to taxonomists for standard genome sequencing and annotation.</title>
        <authorList>
            <consortium name="The Broad Institute Genomics Platform"/>
            <consortium name="The Broad Institute Genome Sequencing Center for Infectious Disease"/>
            <person name="Wu L."/>
            <person name="Ma J."/>
        </authorList>
    </citation>
    <scope>NUCLEOTIDE SEQUENCE [LARGE SCALE GENOMIC DNA]</scope>
    <source>
        <strain evidence="3">KACC 11299</strain>
    </source>
</reference>
<dbReference type="Pfam" id="PF09359">
    <property type="entry name" value="VTC"/>
    <property type="match status" value="1"/>
</dbReference>
<dbReference type="RefSeq" id="WP_381445883.1">
    <property type="nucleotide sequence ID" value="NZ_JBHSNP010000027.1"/>
</dbReference>